<dbReference type="EMBL" id="PDJJ01000001">
    <property type="protein sequence ID" value="PFG43769.1"/>
    <property type="molecule type" value="Genomic_DNA"/>
</dbReference>
<comment type="caution">
    <text evidence="2">The sequence shown here is derived from an EMBL/GenBank/DDBJ whole genome shotgun (WGS) entry which is preliminary data.</text>
</comment>
<evidence type="ECO:0000313" key="3">
    <source>
        <dbReference type="Proteomes" id="UP000224130"/>
    </source>
</evidence>
<reference evidence="2 3" key="1">
    <citation type="submission" date="2017-10" db="EMBL/GenBank/DDBJ databases">
        <title>Sequencing the genomes of 1000 actinobacteria strains.</title>
        <authorList>
            <person name="Klenk H.-P."/>
        </authorList>
    </citation>
    <scope>NUCLEOTIDE SEQUENCE [LARGE SCALE GENOMIC DNA]</scope>
    <source>
        <strain evidence="2 3">DSM 21863</strain>
    </source>
</reference>
<dbReference type="PANTHER" id="PTHR37292">
    <property type="entry name" value="VNG6097C"/>
    <property type="match status" value="1"/>
</dbReference>
<dbReference type="InterPro" id="IPR004919">
    <property type="entry name" value="GmrSD_N"/>
</dbReference>
<evidence type="ECO:0000259" key="1">
    <source>
        <dbReference type="Pfam" id="PF03235"/>
    </source>
</evidence>
<dbReference type="AlphaFoldDB" id="A0A2A9F030"/>
<dbReference type="PANTHER" id="PTHR37292:SF2">
    <property type="entry name" value="DUF262 DOMAIN-CONTAINING PROTEIN"/>
    <property type="match status" value="1"/>
</dbReference>
<accession>A0A2A9F030</accession>
<organism evidence="2 3">
    <name type="scientific">Isoptericola jiangsuensis</name>
    <dbReference type="NCBI Taxonomy" id="548579"/>
    <lineage>
        <taxon>Bacteria</taxon>
        <taxon>Bacillati</taxon>
        <taxon>Actinomycetota</taxon>
        <taxon>Actinomycetes</taxon>
        <taxon>Micrococcales</taxon>
        <taxon>Promicromonosporaceae</taxon>
        <taxon>Isoptericola</taxon>
    </lineage>
</organism>
<gene>
    <name evidence="2" type="ORF">ATJ88_2476</name>
</gene>
<protein>
    <submittedName>
        <fullName evidence="2">Uncharacterized protein DUF262</fullName>
    </submittedName>
</protein>
<keyword evidence="3" id="KW-1185">Reference proteome</keyword>
<proteinExistence type="predicted"/>
<feature type="domain" description="GmrSD restriction endonucleases N-terminal" evidence="1">
    <location>
        <begin position="14"/>
        <end position="225"/>
    </location>
</feature>
<name>A0A2A9F030_9MICO</name>
<dbReference type="Proteomes" id="UP000224130">
    <property type="component" value="Unassembled WGS sequence"/>
</dbReference>
<evidence type="ECO:0000313" key="2">
    <source>
        <dbReference type="EMBL" id="PFG43769.1"/>
    </source>
</evidence>
<dbReference type="Pfam" id="PF03235">
    <property type="entry name" value="GmrSD_N"/>
    <property type="match status" value="1"/>
</dbReference>
<dbReference type="OrthoDB" id="9787127at2"/>
<sequence length="697" mass="78507">MAAIFKTTPWQVDQLVAGVQQGSISLPDLQRPFVWPGTKVRDLFDSMYKGYPVGELMFWDVPAQGASRTISGNRGVAPAHQIVDGQQRLTSLYAAMKGMSVQDEGYKPKSITISFNPSIERFEVRSAAIAKSAQWIEDISTVFDSPTKARKHYFKRLRESGHDIDDDEEDRLDEILSRLGELKNYLFQVIHIQQSVPKRLVADVFVRINSEGVNLKAYDYILTWLSVFWPEGRDQIEAFARDSRVTPDRASEIAGHRIGWTPKNPFLAVETGHVVRAMVAFGQNRAKLVDAYANLQAKDRSTGQVDSTKQERELDLLRKALPVIVDRVNWTEFVRSVQIAGFRSHKGITSNINLVSSYTIFLVGRTRYGVKLERLRVLIARWVFMSQMTGRYTGSGESQLQRDLDMFSGHGDLDAAGFEAIVEETLRVTLTKDFWDFSVPQMLVTSSTALSPVYQCYLAALNVLDADMFMLRSKVREWMDPALPAVKGTEGHHLFPRAYQERVLGFSDTKRVNQIANFAPTDWATNIAISDDAPAAYWPRLVHERGSDAAWMTRQHYWHALPESWETMPYDEFLTERRRLISKVVRDGFNEIGGGHTRPFSDITTVEDEPAHLSLSALVQEGFLQAGDLLDPVDPDWVVDAVVSDDGTVLIDGTHEFDSLDDAARFLGVTNISGFEFWALEVDGGLAGLEDVVREGR</sequence>
<dbReference type="RefSeq" id="WP_098464074.1">
    <property type="nucleotide sequence ID" value="NZ_PDJJ01000001.1"/>
</dbReference>